<keyword evidence="2" id="KW-0285">Flavoprotein</keyword>
<evidence type="ECO:0000259" key="10">
    <source>
        <dbReference type="PROSITE" id="PS51384"/>
    </source>
</evidence>
<keyword evidence="7" id="KW-0411">Iron-sulfur</keyword>
<dbReference type="GO" id="GO:0016491">
    <property type="term" value="F:oxidoreductase activity"/>
    <property type="evidence" value="ECO:0007669"/>
    <property type="project" value="UniProtKB-KW"/>
</dbReference>
<accession>A0A7W7R7P8</accession>
<dbReference type="SUPFAM" id="SSF54292">
    <property type="entry name" value="2Fe-2S ferredoxin-like"/>
    <property type="match status" value="1"/>
</dbReference>
<dbReference type="PANTHER" id="PTHR47354">
    <property type="entry name" value="NADH OXIDOREDUCTASE HCR"/>
    <property type="match status" value="1"/>
</dbReference>
<evidence type="ECO:0000256" key="1">
    <source>
        <dbReference type="ARBA" id="ARBA00001974"/>
    </source>
</evidence>
<keyword evidence="4" id="KW-0479">Metal-binding</keyword>
<dbReference type="InterPro" id="IPR008333">
    <property type="entry name" value="Cbr1-like_FAD-bd_dom"/>
</dbReference>
<dbReference type="InterPro" id="IPR017927">
    <property type="entry name" value="FAD-bd_FR_type"/>
</dbReference>
<organism evidence="11 12">
    <name type="scientific">Kitasatospora kifunensis</name>
    <name type="common">Streptomyces kifunensis</name>
    <dbReference type="NCBI Taxonomy" id="58351"/>
    <lineage>
        <taxon>Bacteria</taxon>
        <taxon>Bacillati</taxon>
        <taxon>Actinomycetota</taxon>
        <taxon>Actinomycetes</taxon>
        <taxon>Kitasatosporales</taxon>
        <taxon>Streptomycetaceae</taxon>
        <taxon>Kitasatospora</taxon>
    </lineage>
</organism>
<evidence type="ECO:0000256" key="8">
    <source>
        <dbReference type="SAM" id="MobiDB-lite"/>
    </source>
</evidence>
<dbReference type="Gene3D" id="3.10.20.30">
    <property type="match status" value="1"/>
</dbReference>
<dbReference type="CDD" id="cd06185">
    <property type="entry name" value="PDR_like"/>
    <property type="match status" value="1"/>
</dbReference>
<dbReference type="InterPro" id="IPR012675">
    <property type="entry name" value="Beta-grasp_dom_sf"/>
</dbReference>
<dbReference type="InterPro" id="IPR001041">
    <property type="entry name" value="2Fe-2S_ferredoxin-type"/>
</dbReference>
<feature type="region of interest" description="Disordered" evidence="8">
    <location>
        <begin position="1"/>
        <end position="56"/>
    </location>
</feature>
<dbReference type="GO" id="GO:0046872">
    <property type="term" value="F:metal ion binding"/>
    <property type="evidence" value="ECO:0007669"/>
    <property type="project" value="UniProtKB-KW"/>
</dbReference>
<keyword evidence="12" id="KW-1185">Reference proteome</keyword>
<keyword evidence="5" id="KW-0560">Oxidoreductase</keyword>
<evidence type="ECO:0000313" key="12">
    <source>
        <dbReference type="Proteomes" id="UP000540506"/>
    </source>
</evidence>
<evidence type="ECO:0000256" key="3">
    <source>
        <dbReference type="ARBA" id="ARBA00022714"/>
    </source>
</evidence>
<feature type="compositionally biased region" description="Low complexity" evidence="8">
    <location>
        <begin position="11"/>
        <end position="31"/>
    </location>
</feature>
<sequence length="405" mass="43588">MESPPMEQSHPPASESAAPAAPATPGTETASLETPPAPTGVFHRTTRFDVDTPPPDLFGRPRLDRFMRAVTTFSDVYTPAMGRPLLRRNPRLPAPRARAPLSLVITAHSAVAEDVVELRLADPSGDRLPRWQPGAHLRLTLPSGRERHYSLCGDPADRTAYRIAVRRIADGGGGSREIHDELHVGARLTVRGPRNGFAFCGEPRLLFLAGGIGITPLLPMAREAQRRGLDWQLVHAGRSEASMPFAEELRALSPERVTFLRTVVPTGAELLAPARPGSAVYCCGPTPMLAAVQAAFEASPATALHYERFGAAPIRGGRPFTLQLGEGGEPLPVPADRSALDVLREARPDLPYSCHQGFCGTCRVQLLAGTPEHRDRRLTAEERASGALLPCVSRAAEGETLVLEV</sequence>
<proteinExistence type="predicted"/>
<feature type="domain" description="FAD-binding FR-type" evidence="10">
    <location>
        <begin position="98"/>
        <end position="200"/>
    </location>
</feature>
<evidence type="ECO:0000259" key="9">
    <source>
        <dbReference type="PROSITE" id="PS51085"/>
    </source>
</evidence>
<dbReference type="PROSITE" id="PS00197">
    <property type="entry name" value="2FE2S_FER_1"/>
    <property type="match status" value="1"/>
</dbReference>
<dbReference type="PROSITE" id="PS51384">
    <property type="entry name" value="FAD_FR"/>
    <property type="match status" value="1"/>
</dbReference>
<dbReference type="RefSeq" id="WP_246560119.1">
    <property type="nucleotide sequence ID" value="NZ_JACHJV010000001.1"/>
</dbReference>
<dbReference type="SUPFAM" id="SSF63380">
    <property type="entry name" value="Riboflavin synthase domain-like"/>
    <property type="match status" value="1"/>
</dbReference>
<evidence type="ECO:0000256" key="7">
    <source>
        <dbReference type="ARBA" id="ARBA00023014"/>
    </source>
</evidence>
<dbReference type="InterPro" id="IPR050415">
    <property type="entry name" value="MRET"/>
</dbReference>
<keyword evidence="3" id="KW-0001">2Fe-2S</keyword>
<comment type="cofactor">
    <cofactor evidence="1">
        <name>FAD</name>
        <dbReference type="ChEBI" id="CHEBI:57692"/>
    </cofactor>
</comment>
<evidence type="ECO:0000256" key="2">
    <source>
        <dbReference type="ARBA" id="ARBA00022630"/>
    </source>
</evidence>
<dbReference type="PRINTS" id="PR00409">
    <property type="entry name" value="PHDIOXRDTASE"/>
</dbReference>
<dbReference type="Pfam" id="PF00970">
    <property type="entry name" value="FAD_binding_6"/>
    <property type="match status" value="1"/>
</dbReference>
<dbReference type="GO" id="GO:0051537">
    <property type="term" value="F:2 iron, 2 sulfur cluster binding"/>
    <property type="evidence" value="ECO:0007669"/>
    <property type="project" value="UniProtKB-KW"/>
</dbReference>
<evidence type="ECO:0000256" key="6">
    <source>
        <dbReference type="ARBA" id="ARBA00023004"/>
    </source>
</evidence>
<dbReference type="Pfam" id="PF00111">
    <property type="entry name" value="Fer2"/>
    <property type="match status" value="1"/>
</dbReference>
<evidence type="ECO:0000313" key="11">
    <source>
        <dbReference type="EMBL" id="MBB4926663.1"/>
    </source>
</evidence>
<dbReference type="InterPro" id="IPR006058">
    <property type="entry name" value="2Fe2S_fd_BS"/>
</dbReference>
<dbReference type="SUPFAM" id="SSF52343">
    <property type="entry name" value="Ferredoxin reductase-like, C-terminal NADP-linked domain"/>
    <property type="match status" value="1"/>
</dbReference>
<dbReference type="CDD" id="cd00207">
    <property type="entry name" value="fer2"/>
    <property type="match status" value="1"/>
</dbReference>
<evidence type="ECO:0000256" key="4">
    <source>
        <dbReference type="ARBA" id="ARBA00022723"/>
    </source>
</evidence>
<dbReference type="InterPro" id="IPR036010">
    <property type="entry name" value="2Fe-2S_ferredoxin-like_sf"/>
</dbReference>
<reference evidence="11 12" key="1">
    <citation type="submission" date="2020-08" db="EMBL/GenBank/DDBJ databases">
        <title>Sequencing the genomes of 1000 actinobacteria strains.</title>
        <authorList>
            <person name="Klenk H.-P."/>
        </authorList>
    </citation>
    <scope>NUCLEOTIDE SEQUENCE [LARGE SCALE GENOMIC DNA]</scope>
    <source>
        <strain evidence="11 12">DSM 41654</strain>
    </source>
</reference>
<dbReference type="Proteomes" id="UP000540506">
    <property type="component" value="Unassembled WGS sequence"/>
</dbReference>
<dbReference type="InterPro" id="IPR017938">
    <property type="entry name" value="Riboflavin_synthase-like_b-brl"/>
</dbReference>
<dbReference type="InterPro" id="IPR039261">
    <property type="entry name" value="FNR_nucleotide-bd"/>
</dbReference>
<dbReference type="PROSITE" id="PS51085">
    <property type="entry name" value="2FE2S_FER_2"/>
    <property type="match status" value="1"/>
</dbReference>
<name>A0A7W7R7P8_KITKI</name>
<protein>
    <submittedName>
        <fullName evidence="11">Ferredoxin-NADP reductase</fullName>
    </submittedName>
</protein>
<dbReference type="AlphaFoldDB" id="A0A7W7R7P8"/>
<comment type="caution">
    <text evidence="11">The sequence shown here is derived from an EMBL/GenBank/DDBJ whole genome shotgun (WGS) entry which is preliminary data.</text>
</comment>
<dbReference type="PANTHER" id="PTHR47354:SF1">
    <property type="entry name" value="CARNITINE MONOOXYGENASE REDUCTASE SUBUNIT"/>
    <property type="match status" value="1"/>
</dbReference>
<gene>
    <name evidence="11" type="ORF">FHR34_005656</name>
</gene>
<keyword evidence="6" id="KW-0408">Iron</keyword>
<dbReference type="Gene3D" id="3.40.50.80">
    <property type="entry name" value="Nucleotide-binding domain of ferredoxin-NADP reductase (FNR) module"/>
    <property type="match status" value="1"/>
</dbReference>
<dbReference type="Gene3D" id="2.40.30.10">
    <property type="entry name" value="Translation factors"/>
    <property type="match status" value="1"/>
</dbReference>
<feature type="domain" description="2Fe-2S ferredoxin-type" evidence="9">
    <location>
        <begin position="318"/>
        <end position="405"/>
    </location>
</feature>
<evidence type="ECO:0000256" key="5">
    <source>
        <dbReference type="ARBA" id="ARBA00023002"/>
    </source>
</evidence>
<dbReference type="EMBL" id="JACHJV010000001">
    <property type="protein sequence ID" value="MBB4926663.1"/>
    <property type="molecule type" value="Genomic_DNA"/>
</dbReference>